<accession>A0A2K8MI62</accession>
<feature type="domain" description="EAL" evidence="1">
    <location>
        <begin position="52"/>
        <end position="301"/>
    </location>
</feature>
<dbReference type="PANTHER" id="PTHR33121">
    <property type="entry name" value="CYCLIC DI-GMP PHOSPHODIESTERASE PDEF"/>
    <property type="match status" value="1"/>
</dbReference>
<dbReference type="PANTHER" id="PTHR33121:SF15">
    <property type="entry name" value="BLUE LIGHT- AND TEMPERATURE-REGULATED ANTIREPRESSOR BLUF"/>
    <property type="match status" value="1"/>
</dbReference>
<sequence length="301" mass="31752">MATGVSAPSISAPDSRRRLASLAAGFYGARVNPQVTALVHYDGCKGAETLESQSVTSESEGGSKSDSGLTIAFQPIADISGNRVYAYEAIIRGPNGETATQIFESLSPEAKVSFDQRCAAGAIRWAMSAGLGTSGARLLIPVQAESIHAPAEHLEPILRVSRLSGLIPERLIFGLDGYRQLSGPHLAEIIDVHRKAGPLTAFSGLGPGHAGLALCGRYLPDLVILESELVSAIASSWSRRLVLEDLTPRIRSLGLKVIATGVDSEPVLQRLRGYGITLVQGEEIASPAVRTLPTPTLRRAA</sequence>
<gene>
    <name evidence="2" type="ORF">CVN68_17740</name>
</gene>
<protein>
    <submittedName>
        <fullName evidence="2">EAL domain-containing protein</fullName>
    </submittedName>
</protein>
<keyword evidence="3" id="KW-1185">Reference proteome</keyword>
<dbReference type="InterPro" id="IPR050706">
    <property type="entry name" value="Cyclic-di-GMP_PDE-like"/>
</dbReference>
<dbReference type="EMBL" id="CP024923">
    <property type="protein sequence ID" value="ATY33575.1"/>
    <property type="molecule type" value="Genomic_DNA"/>
</dbReference>
<dbReference type="AlphaFoldDB" id="A0A2K8MI62"/>
<dbReference type="InterPro" id="IPR035919">
    <property type="entry name" value="EAL_sf"/>
</dbReference>
<evidence type="ECO:0000259" key="1">
    <source>
        <dbReference type="PROSITE" id="PS50883"/>
    </source>
</evidence>
<dbReference type="Gene3D" id="3.20.20.450">
    <property type="entry name" value="EAL domain"/>
    <property type="match status" value="1"/>
</dbReference>
<dbReference type="KEGG" id="sphc:CVN68_17740"/>
<proteinExistence type="predicted"/>
<dbReference type="Proteomes" id="UP000229081">
    <property type="component" value="Chromosome"/>
</dbReference>
<dbReference type="GO" id="GO:0071111">
    <property type="term" value="F:cyclic-guanylate-specific phosphodiesterase activity"/>
    <property type="evidence" value="ECO:0007669"/>
    <property type="project" value="InterPro"/>
</dbReference>
<evidence type="ECO:0000313" key="2">
    <source>
        <dbReference type="EMBL" id="ATY33575.1"/>
    </source>
</evidence>
<dbReference type="InterPro" id="IPR001633">
    <property type="entry name" value="EAL_dom"/>
</dbReference>
<name>A0A2K8MI62_9SPHN</name>
<organism evidence="2 3">
    <name type="scientific">Sphingomonas psychrotolerans</name>
    <dbReference type="NCBI Taxonomy" id="1327635"/>
    <lineage>
        <taxon>Bacteria</taxon>
        <taxon>Pseudomonadati</taxon>
        <taxon>Pseudomonadota</taxon>
        <taxon>Alphaproteobacteria</taxon>
        <taxon>Sphingomonadales</taxon>
        <taxon>Sphingomonadaceae</taxon>
        <taxon>Sphingomonas</taxon>
    </lineage>
</organism>
<dbReference type="SUPFAM" id="SSF141868">
    <property type="entry name" value="EAL domain-like"/>
    <property type="match status" value="1"/>
</dbReference>
<reference evidence="2 3" key="1">
    <citation type="submission" date="2017-11" db="EMBL/GenBank/DDBJ databases">
        <title>Complete genome sequence of Sphingomonas sp. Strain Cra20, a psychrotolerant potential plant growth promoting rhizobacteria.</title>
        <authorList>
            <person name="Luo Y."/>
        </authorList>
    </citation>
    <scope>NUCLEOTIDE SEQUENCE [LARGE SCALE GENOMIC DNA]</scope>
    <source>
        <strain evidence="2 3">Cra20</strain>
    </source>
</reference>
<dbReference type="PROSITE" id="PS50883">
    <property type="entry name" value="EAL"/>
    <property type="match status" value="1"/>
</dbReference>
<dbReference type="SMART" id="SM00052">
    <property type="entry name" value="EAL"/>
    <property type="match status" value="1"/>
</dbReference>
<evidence type="ECO:0000313" key="3">
    <source>
        <dbReference type="Proteomes" id="UP000229081"/>
    </source>
</evidence>
<dbReference type="Pfam" id="PF00563">
    <property type="entry name" value="EAL"/>
    <property type="match status" value="1"/>
</dbReference>